<gene>
    <name evidence="1" type="ORF">GCM10017764_04880</name>
</gene>
<comment type="caution">
    <text evidence="1">The sequence shown here is derived from an EMBL/GenBank/DDBJ whole genome shotgun (WGS) entry which is preliminary data.</text>
</comment>
<evidence type="ECO:0000313" key="2">
    <source>
        <dbReference type="Proteomes" id="UP000620550"/>
    </source>
</evidence>
<evidence type="ECO:0000313" key="1">
    <source>
        <dbReference type="EMBL" id="GHE23520.1"/>
    </source>
</evidence>
<keyword evidence="2" id="KW-1185">Reference proteome</keyword>
<reference evidence="2" key="1">
    <citation type="journal article" date="2019" name="Int. J. Syst. Evol. Microbiol.">
        <title>The Global Catalogue of Microorganisms (GCM) 10K type strain sequencing project: providing services to taxonomists for standard genome sequencing and annotation.</title>
        <authorList>
            <consortium name="The Broad Institute Genomics Platform"/>
            <consortium name="The Broad Institute Genome Sequencing Center for Infectious Disease"/>
            <person name="Wu L."/>
            <person name="Ma J."/>
        </authorList>
    </citation>
    <scope>NUCLEOTIDE SEQUENCE [LARGE SCALE GENOMIC DNA]</scope>
    <source>
        <strain evidence="2">CGMCC 1.12966</strain>
    </source>
</reference>
<dbReference type="EMBL" id="BNAF01000002">
    <property type="protein sequence ID" value="GHE23520.1"/>
    <property type="molecule type" value="Genomic_DNA"/>
</dbReference>
<proteinExistence type="predicted"/>
<accession>A0ABQ3HU41</accession>
<name>A0ABQ3HU41_9SPHI</name>
<protein>
    <submittedName>
        <fullName evidence="1">Uncharacterized protein</fullName>
    </submittedName>
</protein>
<sequence length="56" mass="6602">MCLNEGRFNKTAVRFDKDSAKKMPSDTKYAHNRVMTWSEWSKKEIEIPFLDQVPPV</sequence>
<organism evidence="1 2">
    <name type="scientific">Sphingobacterium griseoflavum</name>
    <dbReference type="NCBI Taxonomy" id="1474952"/>
    <lineage>
        <taxon>Bacteria</taxon>
        <taxon>Pseudomonadati</taxon>
        <taxon>Bacteroidota</taxon>
        <taxon>Sphingobacteriia</taxon>
        <taxon>Sphingobacteriales</taxon>
        <taxon>Sphingobacteriaceae</taxon>
        <taxon>Sphingobacterium</taxon>
    </lineage>
</organism>
<dbReference type="Proteomes" id="UP000620550">
    <property type="component" value="Unassembled WGS sequence"/>
</dbReference>